<dbReference type="InterPro" id="IPR011049">
    <property type="entry name" value="Serralysin-like_metalloprot_C"/>
</dbReference>
<comment type="subcellular location">
    <subcellularLocation>
        <location evidence="1">Secreted</location>
    </subcellularLocation>
</comment>
<dbReference type="PANTHER" id="PTHR38340">
    <property type="entry name" value="S-LAYER PROTEIN"/>
    <property type="match status" value="1"/>
</dbReference>
<comment type="caution">
    <text evidence="4">The sequence shown here is derived from an EMBL/GenBank/DDBJ whole genome shotgun (WGS) entry which is preliminary data.</text>
</comment>
<dbReference type="InterPro" id="IPR036465">
    <property type="entry name" value="vWFA_dom_sf"/>
</dbReference>
<evidence type="ECO:0000256" key="3">
    <source>
        <dbReference type="ARBA" id="ARBA00022837"/>
    </source>
</evidence>
<dbReference type="PROSITE" id="PS00330">
    <property type="entry name" value="HEMOLYSIN_CALCIUM"/>
    <property type="match status" value="4"/>
</dbReference>
<evidence type="ECO:0000256" key="1">
    <source>
        <dbReference type="ARBA" id="ARBA00004613"/>
    </source>
</evidence>
<dbReference type="Gene3D" id="3.40.50.410">
    <property type="entry name" value="von Willebrand factor, type A domain"/>
    <property type="match status" value="1"/>
</dbReference>
<dbReference type="PANTHER" id="PTHR38340:SF1">
    <property type="entry name" value="S-LAYER PROTEIN"/>
    <property type="match status" value="1"/>
</dbReference>
<dbReference type="SUPFAM" id="SSF51120">
    <property type="entry name" value="beta-Roll"/>
    <property type="match status" value="1"/>
</dbReference>
<keyword evidence="5" id="KW-1185">Reference proteome</keyword>
<reference evidence="5" key="1">
    <citation type="journal article" date="2019" name="Int. J. Syst. Evol. Microbiol.">
        <title>The Global Catalogue of Microorganisms (GCM) 10K type strain sequencing project: providing services to taxonomists for standard genome sequencing and annotation.</title>
        <authorList>
            <consortium name="The Broad Institute Genomics Platform"/>
            <consortium name="The Broad Institute Genome Sequencing Center for Infectious Disease"/>
            <person name="Wu L."/>
            <person name="Ma J."/>
        </authorList>
    </citation>
    <scope>NUCLEOTIDE SEQUENCE [LARGE SCALE GENOMIC DNA]</scope>
    <source>
        <strain evidence="5">NBRC 102030</strain>
    </source>
</reference>
<evidence type="ECO:0000313" key="4">
    <source>
        <dbReference type="EMBL" id="GMA80491.1"/>
    </source>
</evidence>
<organism evidence="4 5">
    <name type="scientific">Shewanella glacialipiscicola</name>
    <dbReference type="NCBI Taxonomy" id="614069"/>
    <lineage>
        <taxon>Bacteria</taxon>
        <taxon>Pseudomonadati</taxon>
        <taxon>Pseudomonadota</taxon>
        <taxon>Gammaproteobacteria</taxon>
        <taxon>Alteromonadales</taxon>
        <taxon>Shewanellaceae</taxon>
        <taxon>Shewanella</taxon>
    </lineage>
</organism>
<dbReference type="InterPro" id="IPR018511">
    <property type="entry name" value="Hemolysin-typ_Ca-bd_CS"/>
</dbReference>
<dbReference type="NCBIfam" id="TIGR03661">
    <property type="entry name" value="T1SS_VCA0849"/>
    <property type="match status" value="1"/>
</dbReference>
<protein>
    <recommendedName>
        <fullName evidence="6">Calcium-binding protein</fullName>
    </recommendedName>
</protein>
<evidence type="ECO:0000313" key="5">
    <source>
        <dbReference type="Proteomes" id="UP001157046"/>
    </source>
</evidence>
<dbReference type="Pfam" id="PF00353">
    <property type="entry name" value="HemolysinCabind"/>
    <property type="match status" value="3"/>
</dbReference>
<accession>A0ABQ6IYY8</accession>
<dbReference type="RefSeq" id="WP_284306079.1">
    <property type="nucleotide sequence ID" value="NZ_BSUY01000001.1"/>
</dbReference>
<proteinExistence type="predicted"/>
<dbReference type="InterPro" id="IPR050557">
    <property type="entry name" value="RTX_toxin/Mannuronan_C5-epim"/>
</dbReference>
<gene>
    <name evidence="4" type="ORF">GCM10025855_00240</name>
</gene>
<dbReference type="PRINTS" id="PR00313">
    <property type="entry name" value="CABNDNGRPT"/>
</dbReference>
<keyword evidence="2" id="KW-0964">Secreted</keyword>
<name>A0ABQ6IYY8_9GAMM</name>
<dbReference type="InterPro" id="IPR001343">
    <property type="entry name" value="Hemolysn_Ca-bd"/>
</dbReference>
<dbReference type="Gene3D" id="2.150.10.10">
    <property type="entry name" value="Serralysin-like metalloprotease, C-terminal"/>
    <property type="match status" value="1"/>
</dbReference>
<sequence>MNIFLVDFDTHAKGSISVDLSDPNALNILQEALDDMSSGGGTNYEDVFTTTANWFANGDAQNNSGATNLAFFITDGKPTYYNANAGGNPKVYDTWWDNNDRSLSQVIGTSYVFGQVYTVNGRVVIDENGNVFSVDDFYSVSRSLVGAMRPDAQGNYQYYALSGNGKDTDTDAVTNSQAGFALLSGLGVTVQAIGMGSNINEADLLPYDTDGNVQTNIDADDLADAILGDQVNAIPGSDRFDGGAGDDVIFGDAIHFAGISGQGYAAIKAYVADKLGINEASDAQVHRYISEHTDEFDQSGTNDKADILFGGAGNDILFGQGGNDYLDGGAGKDTLYGGTGNDTLIGGAGNDTLIGGLGNDGLRGDGGADTFVWRYADTDNGTDHIVDFNVNEDKLDLSDLLQGETANTLDEYLSFRLDNGSTVIDIDANKDGIADQHIVLDGVDLYSQYGTTDNAGIINGLLGTNGNGPLIIDAAPVTLDAPQGVTSLIDPYNNTNGTIIP</sequence>
<dbReference type="SUPFAM" id="SSF53300">
    <property type="entry name" value="vWA-like"/>
    <property type="match status" value="1"/>
</dbReference>
<dbReference type="EMBL" id="BSUY01000001">
    <property type="protein sequence ID" value="GMA80491.1"/>
    <property type="molecule type" value="Genomic_DNA"/>
</dbReference>
<dbReference type="Proteomes" id="UP001157046">
    <property type="component" value="Unassembled WGS sequence"/>
</dbReference>
<evidence type="ECO:0000256" key="2">
    <source>
        <dbReference type="ARBA" id="ARBA00022525"/>
    </source>
</evidence>
<dbReference type="InterPro" id="IPR019960">
    <property type="entry name" value="T1SS_VCA0849"/>
</dbReference>
<evidence type="ECO:0008006" key="6">
    <source>
        <dbReference type="Google" id="ProtNLM"/>
    </source>
</evidence>
<keyword evidence="3" id="KW-0106">Calcium</keyword>